<keyword evidence="8" id="KW-0393">Immunoglobulin domain</keyword>
<dbReference type="SMART" id="SM00408">
    <property type="entry name" value="IGc2"/>
    <property type="match status" value="1"/>
</dbReference>
<dbReference type="Proteomes" id="UP001295444">
    <property type="component" value="Chromosome 10"/>
</dbReference>
<keyword evidence="12" id="KW-0407">Ion channel</keyword>
<evidence type="ECO:0000256" key="3">
    <source>
        <dbReference type="ARBA" id="ARBA00022729"/>
    </source>
</evidence>
<dbReference type="SUPFAM" id="SSF48726">
    <property type="entry name" value="Immunoglobulin"/>
    <property type="match status" value="1"/>
</dbReference>
<dbReference type="Gene3D" id="2.60.40.10">
    <property type="entry name" value="Immunoglobulins"/>
    <property type="match status" value="1"/>
</dbReference>
<dbReference type="GO" id="GO:0044325">
    <property type="term" value="F:transmembrane transporter binding"/>
    <property type="evidence" value="ECO:0007669"/>
    <property type="project" value="TreeGrafter"/>
</dbReference>
<dbReference type="InterPro" id="IPR003599">
    <property type="entry name" value="Ig_sub"/>
</dbReference>
<feature type="compositionally biased region" description="Polar residues" evidence="9">
    <location>
        <begin position="222"/>
        <end position="232"/>
    </location>
</feature>
<feature type="region of interest" description="Disordered" evidence="9">
    <location>
        <begin position="221"/>
        <end position="244"/>
    </location>
</feature>
<evidence type="ECO:0000256" key="10">
    <source>
        <dbReference type="SAM" id="Phobius"/>
    </source>
</evidence>
<comment type="subcellular location">
    <subcellularLocation>
        <location evidence="1">Membrane</location>
        <topology evidence="1">Single-pass type I membrane protein</topology>
    </subcellularLocation>
</comment>
<dbReference type="Pfam" id="PF07686">
    <property type="entry name" value="V-set"/>
    <property type="match status" value="1"/>
</dbReference>
<evidence type="ECO:0000256" key="4">
    <source>
        <dbReference type="ARBA" id="ARBA00022989"/>
    </source>
</evidence>
<sequence>MALGVGSPWDRELSPHRGGLQWHSGLMILLLAIFIAQTCLALEVSVGKNNQIKARNGTDITLPCTFASCIGFEDVTFSWTYRTDNDTFKAEELYKGTLKNKKSMPKSVPILNINERMDRVELIPSNNTKDYNLSLILKNVDFSDAGRYTCIVTNKKEKNASHNATVYLTVVDKFEVVDNTLTLIIASAVGGVIGLLILILVMKKIITFIIKRNQDKKKDCLVSSSVNENTDNASKPESKAKPKA</sequence>
<evidence type="ECO:0000259" key="11">
    <source>
        <dbReference type="PROSITE" id="PS50835"/>
    </source>
</evidence>
<proteinExistence type="predicted"/>
<keyword evidence="13" id="KW-1185">Reference proteome</keyword>
<dbReference type="InterPro" id="IPR000920">
    <property type="entry name" value="Myelin_P0-rel"/>
</dbReference>
<dbReference type="GO" id="GO:0001518">
    <property type="term" value="C:voltage-gated sodium channel complex"/>
    <property type="evidence" value="ECO:0007669"/>
    <property type="project" value="TreeGrafter"/>
</dbReference>
<evidence type="ECO:0000256" key="6">
    <source>
        <dbReference type="ARBA" id="ARBA00023157"/>
    </source>
</evidence>
<dbReference type="InterPro" id="IPR003598">
    <property type="entry name" value="Ig_sub2"/>
</dbReference>
<keyword evidence="12" id="KW-0406">Ion transport</keyword>
<dbReference type="SMART" id="SM00409">
    <property type="entry name" value="IG"/>
    <property type="match status" value="1"/>
</dbReference>
<dbReference type="GO" id="GO:0017080">
    <property type="term" value="F:sodium channel regulator activity"/>
    <property type="evidence" value="ECO:0007669"/>
    <property type="project" value="TreeGrafter"/>
</dbReference>
<dbReference type="InterPro" id="IPR036179">
    <property type="entry name" value="Ig-like_dom_sf"/>
</dbReference>
<gene>
    <name evidence="12" type="ORF">PECUL_23A040503</name>
</gene>
<evidence type="ECO:0000256" key="9">
    <source>
        <dbReference type="SAM" id="MobiDB-lite"/>
    </source>
</evidence>
<dbReference type="PANTHER" id="PTHR13869">
    <property type="entry name" value="MYELIN P0 RELATED"/>
    <property type="match status" value="1"/>
</dbReference>
<keyword evidence="7" id="KW-0325">Glycoprotein</keyword>
<evidence type="ECO:0000313" key="13">
    <source>
        <dbReference type="Proteomes" id="UP001295444"/>
    </source>
</evidence>
<feature type="transmembrane region" description="Helical" evidence="10">
    <location>
        <begin position="181"/>
        <end position="202"/>
    </location>
</feature>
<keyword evidence="2 10" id="KW-0812">Transmembrane</keyword>
<evidence type="ECO:0000256" key="8">
    <source>
        <dbReference type="ARBA" id="ARBA00023319"/>
    </source>
</evidence>
<dbReference type="InterPro" id="IPR013106">
    <property type="entry name" value="Ig_V-set"/>
</dbReference>
<keyword evidence="5 10" id="KW-0472">Membrane</keyword>
<keyword evidence="12" id="KW-0813">Transport</keyword>
<evidence type="ECO:0000256" key="7">
    <source>
        <dbReference type="ARBA" id="ARBA00023180"/>
    </source>
</evidence>
<name>A0AAD1TAS1_PELCU</name>
<keyword evidence="6" id="KW-1015">Disulfide bond</keyword>
<dbReference type="InterPro" id="IPR013783">
    <property type="entry name" value="Ig-like_fold"/>
</dbReference>
<evidence type="ECO:0000313" key="12">
    <source>
        <dbReference type="EMBL" id="CAH2320183.1"/>
    </source>
</evidence>
<feature type="transmembrane region" description="Helical" evidence="10">
    <location>
        <begin position="20"/>
        <end position="46"/>
    </location>
</feature>
<feature type="compositionally biased region" description="Basic and acidic residues" evidence="9">
    <location>
        <begin position="234"/>
        <end position="244"/>
    </location>
</feature>
<keyword evidence="4 10" id="KW-1133">Transmembrane helix</keyword>
<dbReference type="AlphaFoldDB" id="A0AAD1TAS1"/>
<organism evidence="12 13">
    <name type="scientific">Pelobates cultripes</name>
    <name type="common">Western spadefoot toad</name>
    <dbReference type="NCBI Taxonomy" id="61616"/>
    <lineage>
        <taxon>Eukaryota</taxon>
        <taxon>Metazoa</taxon>
        <taxon>Chordata</taxon>
        <taxon>Craniata</taxon>
        <taxon>Vertebrata</taxon>
        <taxon>Euteleostomi</taxon>
        <taxon>Amphibia</taxon>
        <taxon>Batrachia</taxon>
        <taxon>Anura</taxon>
        <taxon>Pelobatoidea</taxon>
        <taxon>Pelobatidae</taxon>
        <taxon>Pelobates</taxon>
    </lineage>
</organism>
<keyword evidence="3" id="KW-0732">Signal</keyword>
<accession>A0AAD1TAS1</accession>
<dbReference type="GO" id="GO:0034220">
    <property type="term" value="P:monoatomic ion transmembrane transport"/>
    <property type="evidence" value="ECO:0007669"/>
    <property type="project" value="UniProtKB-KW"/>
</dbReference>
<dbReference type="PROSITE" id="PS50835">
    <property type="entry name" value="IG_LIKE"/>
    <property type="match status" value="1"/>
</dbReference>
<reference evidence="12" key="1">
    <citation type="submission" date="2022-03" db="EMBL/GenBank/DDBJ databases">
        <authorList>
            <person name="Alioto T."/>
            <person name="Alioto T."/>
            <person name="Gomez Garrido J."/>
        </authorList>
    </citation>
    <scope>NUCLEOTIDE SEQUENCE</scope>
</reference>
<dbReference type="GO" id="GO:0086002">
    <property type="term" value="P:cardiac muscle cell action potential involved in contraction"/>
    <property type="evidence" value="ECO:0007669"/>
    <property type="project" value="TreeGrafter"/>
</dbReference>
<dbReference type="GO" id="GO:0060307">
    <property type="term" value="P:regulation of ventricular cardiac muscle cell membrane repolarization"/>
    <property type="evidence" value="ECO:0007669"/>
    <property type="project" value="TreeGrafter"/>
</dbReference>
<dbReference type="EMBL" id="OW240921">
    <property type="protein sequence ID" value="CAH2320183.1"/>
    <property type="molecule type" value="Genomic_DNA"/>
</dbReference>
<evidence type="ECO:0000256" key="2">
    <source>
        <dbReference type="ARBA" id="ARBA00022692"/>
    </source>
</evidence>
<dbReference type="InterPro" id="IPR007110">
    <property type="entry name" value="Ig-like_dom"/>
</dbReference>
<evidence type="ECO:0000256" key="5">
    <source>
        <dbReference type="ARBA" id="ARBA00023136"/>
    </source>
</evidence>
<dbReference type="PANTHER" id="PTHR13869:SF14">
    <property type="entry name" value="SODIUM CHANNEL SUBUNIT BETA-4"/>
    <property type="match status" value="1"/>
</dbReference>
<protein>
    <submittedName>
        <fullName evidence="12">Sodium channel subunit beta-4, partial</fullName>
    </submittedName>
</protein>
<evidence type="ECO:0000256" key="1">
    <source>
        <dbReference type="ARBA" id="ARBA00004479"/>
    </source>
</evidence>
<feature type="domain" description="Ig-like" evidence="11">
    <location>
        <begin position="42"/>
        <end position="167"/>
    </location>
</feature>